<dbReference type="InterPro" id="IPR000210">
    <property type="entry name" value="BTB/POZ_dom"/>
</dbReference>
<protein>
    <submittedName>
        <fullName evidence="3">BTB/POZ domain-containing protein</fullName>
    </submittedName>
</protein>
<gene>
    <name evidence="3" type="ORF">PsYK624_042810</name>
</gene>
<dbReference type="Proteomes" id="UP000703269">
    <property type="component" value="Unassembled WGS sequence"/>
</dbReference>
<feature type="region of interest" description="Disordered" evidence="1">
    <location>
        <begin position="1"/>
        <end position="23"/>
    </location>
</feature>
<dbReference type="Pfam" id="PF00651">
    <property type="entry name" value="BTB"/>
    <property type="match status" value="1"/>
</dbReference>
<dbReference type="EMBL" id="BPQB01000008">
    <property type="protein sequence ID" value="GJE88198.1"/>
    <property type="molecule type" value="Genomic_DNA"/>
</dbReference>
<dbReference type="SUPFAM" id="SSF54695">
    <property type="entry name" value="POZ domain"/>
    <property type="match status" value="1"/>
</dbReference>
<dbReference type="PROSITE" id="PS50097">
    <property type="entry name" value="BTB"/>
    <property type="match status" value="1"/>
</dbReference>
<dbReference type="AlphaFoldDB" id="A0A9P3LBL3"/>
<evidence type="ECO:0000256" key="1">
    <source>
        <dbReference type="SAM" id="MobiDB-lite"/>
    </source>
</evidence>
<evidence type="ECO:0000313" key="4">
    <source>
        <dbReference type="Proteomes" id="UP000703269"/>
    </source>
</evidence>
<comment type="caution">
    <text evidence="3">The sequence shown here is derived from an EMBL/GenBank/DDBJ whole genome shotgun (WGS) entry which is preliminary data.</text>
</comment>
<dbReference type="Gene3D" id="3.30.710.10">
    <property type="entry name" value="Potassium Channel Kv1.1, Chain A"/>
    <property type="match status" value="1"/>
</dbReference>
<evidence type="ECO:0000259" key="2">
    <source>
        <dbReference type="PROSITE" id="PS50097"/>
    </source>
</evidence>
<name>A0A9P3LBL3_9APHY</name>
<reference evidence="3 4" key="1">
    <citation type="submission" date="2021-08" db="EMBL/GenBank/DDBJ databases">
        <title>Draft Genome Sequence of Phanerochaete sordida strain YK-624.</title>
        <authorList>
            <person name="Mori T."/>
            <person name="Dohra H."/>
            <person name="Suzuki T."/>
            <person name="Kawagishi H."/>
            <person name="Hirai H."/>
        </authorList>
    </citation>
    <scope>NUCLEOTIDE SEQUENCE [LARGE SCALE GENOMIC DNA]</scope>
    <source>
        <strain evidence="3 4">YK-624</strain>
    </source>
</reference>
<accession>A0A9P3LBL3</accession>
<feature type="compositionally biased region" description="Polar residues" evidence="1">
    <location>
        <begin position="1"/>
        <end position="10"/>
    </location>
</feature>
<sequence length="371" mass="41877">MAHPSSTPQHSKSKKRKLSRDGLTDSAAAEHAELIRDEKVWFDDGNVIVRAGPGCTGDGPVYGFRCHSSVLAARSPVFHDMFQLPNAAGERLEGAACVDLPDDWEDVRGLLRYLYGSIDMTPLVALWHADTLKIVSGPLRLAAKYDMDSVTQELMPVLERDWPRGYDEWLLGKRGFQLRYGGTLTIPRENYPDPAAAIRLAMDIRLRSVLPAAFYELSQISIRKPLNVESYDRWADAKLLSAEDMERLTVGRERIARYLADDLFDRIDNAIRNFPQDVKHKGNHSSVVCIADLDRWWGKEHPVGGKLYFEGPLAVLQRLERNLKAEDPLDESLAEVCGGCRVELSCALQWEARAFWKKLPELFDLASLPFE</sequence>
<keyword evidence="4" id="KW-1185">Reference proteome</keyword>
<proteinExistence type="predicted"/>
<dbReference type="CDD" id="cd18186">
    <property type="entry name" value="BTB_POZ_ZBTB_KLHL-like"/>
    <property type="match status" value="1"/>
</dbReference>
<dbReference type="InterPro" id="IPR011333">
    <property type="entry name" value="SKP1/BTB/POZ_sf"/>
</dbReference>
<organism evidence="3 4">
    <name type="scientific">Phanerochaete sordida</name>
    <dbReference type="NCBI Taxonomy" id="48140"/>
    <lineage>
        <taxon>Eukaryota</taxon>
        <taxon>Fungi</taxon>
        <taxon>Dikarya</taxon>
        <taxon>Basidiomycota</taxon>
        <taxon>Agaricomycotina</taxon>
        <taxon>Agaricomycetes</taxon>
        <taxon>Polyporales</taxon>
        <taxon>Phanerochaetaceae</taxon>
        <taxon>Phanerochaete</taxon>
    </lineage>
</organism>
<feature type="domain" description="BTB" evidence="2">
    <location>
        <begin position="45"/>
        <end position="115"/>
    </location>
</feature>
<dbReference type="OrthoDB" id="3218112at2759"/>
<evidence type="ECO:0000313" key="3">
    <source>
        <dbReference type="EMBL" id="GJE88198.1"/>
    </source>
</evidence>